<keyword evidence="5" id="KW-1185">Reference proteome</keyword>
<feature type="compositionally biased region" description="Basic and acidic residues" evidence="1">
    <location>
        <begin position="629"/>
        <end position="638"/>
    </location>
</feature>
<evidence type="ECO:0000256" key="2">
    <source>
        <dbReference type="SAM" id="Phobius"/>
    </source>
</evidence>
<evidence type="ECO:0000313" key="5">
    <source>
        <dbReference type="Proteomes" id="UP001177023"/>
    </source>
</evidence>
<keyword evidence="2" id="KW-0812">Transmembrane</keyword>
<feature type="compositionally biased region" description="Low complexity" evidence="1">
    <location>
        <begin position="339"/>
        <end position="355"/>
    </location>
</feature>
<evidence type="ECO:0000256" key="1">
    <source>
        <dbReference type="SAM" id="MobiDB-lite"/>
    </source>
</evidence>
<keyword evidence="2" id="KW-1133">Transmembrane helix</keyword>
<feature type="chain" id="PRO_5041403027" evidence="3">
    <location>
        <begin position="25"/>
        <end position="661"/>
    </location>
</feature>
<feature type="compositionally biased region" description="Polar residues" evidence="1">
    <location>
        <begin position="517"/>
        <end position="533"/>
    </location>
</feature>
<keyword evidence="3" id="KW-0732">Signal</keyword>
<evidence type="ECO:0000313" key="4">
    <source>
        <dbReference type="EMBL" id="CAJ0565648.1"/>
    </source>
</evidence>
<feature type="transmembrane region" description="Helical" evidence="2">
    <location>
        <begin position="401"/>
        <end position="429"/>
    </location>
</feature>
<feature type="signal peptide" evidence="3">
    <location>
        <begin position="1"/>
        <end position="24"/>
    </location>
</feature>
<keyword evidence="2" id="KW-0472">Membrane</keyword>
<dbReference type="Proteomes" id="UP001177023">
    <property type="component" value="Unassembled WGS sequence"/>
</dbReference>
<dbReference type="AlphaFoldDB" id="A0AA36CCR2"/>
<feature type="compositionally biased region" description="Basic and acidic residues" evidence="1">
    <location>
        <begin position="356"/>
        <end position="373"/>
    </location>
</feature>
<name>A0AA36CCR2_9BILA</name>
<comment type="caution">
    <text evidence="4">The sequence shown here is derived from an EMBL/GenBank/DDBJ whole genome shotgun (WGS) entry which is preliminary data.</text>
</comment>
<feature type="non-terminal residue" evidence="4">
    <location>
        <position position="1"/>
    </location>
</feature>
<protein>
    <submittedName>
        <fullName evidence="4">Uncharacterized protein</fullName>
    </submittedName>
</protein>
<sequence length="661" mass="71911">MTYRFEILHVLLIQYLTFVPFSQPVEVPCSASAVGHLFVLTPDCHLLTAPVKQANQLATRLTGFAAAGPCDVALSGGPQRPIALITKDLATNATGLHLLYHSPAENALRLTSVSDDFWKATEVRTAALDTLPVTGIGITGPSHSFDSCVLAGSQLRCYWMEGTGAELRVLGRQFRTGHDAAGVEALPEISIPAASIAEHMPLLAYLGRDGHTNFLFTHVMKWLWRTSDRYSSPTSFGVVRVPIKSNPASMAHFATPLSASPAGVTTVVCDRKSAGSTVCDHHFTDFTTSHAQCLLRARQMMLVGFIPAPSGSTTTAVPRLKKHLVRHKKQNEEPPAGPEEPTTEAPTTTSTPETTTKADEGKEVVIPENHADGNETMVIEAGGPIDVRTDVKLMPQGHSDIWPIIVVAIIFGVILLIIIIFLCCLFCCIRRQQDSKEKEAHFKVPEREPKGMATKSDIERVLVVVNEALRSRGHQRDENAANQVVAPEPAKPTDSEKKGKIKVRVTLNEDDLKDVTASKTTDGSGTTSMTRPVSASAAASPAGEYLTECPTSNNWEAASRPKIREDTPKPRKHKLERMMPPSSTKTDSCDPEADKDSRLPWATGRSFTVQKSYSSRKDRKQRNHSGLADGRHSKENHGLHKGSVTINGESSGRFVLGQKKK</sequence>
<reference evidence="4" key="1">
    <citation type="submission" date="2023-06" db="EMBL/GenBank/DDBJ databases">
        <authorList>
            <person name="Delattre M."/>
        </authorList>
    </citation>
    <scope>NUCLEOTIDE SEQUENCE</scope>
    <source>
        <strain evidence="4">AF72</strain>
    </source>
</reference>
<feature type="region of interest" description="Disordered" evidence="1">
    <location>
        <begin position="325"/>
        <end position="373"/>
    </location>
</feature>
<evidence type="ECO:0000256" key="3">
    <source>
        <dbReference type="SAM" id="SignalP"/>
    </source>
</evidence>
<feature type="region of interest" description="Disordered" evidence="1">
    <location>
        <begin position="473"/>
        <end position="661"/>
    </location>
</feature>
<organism evidence="4 5">
    <name type="scientific">Mesorhabditis spiculigera</name>
    <dbReference type="NCBI Taxonomy" id="96644"/>
    <lineage>
        <taxon>Eukaryota</taxon>
        <taxon>Metazoa</taxon>
        <taxon>Ecdysozoa</taxon>
        <taxon>Nematoda</taxon>
        <taxon>Chromadorea</taxon>
        <taxon>Rhabditida</taxon>
        <taxon>Rhabditina</taxon>
        <taxon>Rhabditomorpha</taxon>
        <taxon>Rhabditoidea</taxon>
        <taxon>Rhabditidae</taxon>
        <taxon>Mesorhabditinae</taxon>
        <taxon>Mesorhabditis</taxon>
    </lineage>
</organism>
<proteinExistence type="predicted"/>
<accession>A0AA36CCR2</accession>
<dbReference type="EMBL" id="CATQJA010001087">
    <property type="protein sequence ID" value="CAJ0565648.1"/>
    <property type="molecule type" value="Genomic_DNA"/>
</dbReference>
<gene>
    <name evidence="4" type="ORF">MSPICULIGERA_LOCUS4281</name>
</gene>